<keyword evidence="4" id="KW-0645">Protease</keyword>
<dbReference type="HOGENOM" id="CLU_134358_1_0_7"/>
<name>D6Z0D0_DESAT</name>
<dbReference type="InterPro" id="IPR022935">
    <property type="entry name" value="ClpS"/>
</dbReference>
<comment type="similarity">
    <text evidence="1">Belongs to the ClpS family.</text>
</comment>
<evidence type="ECO:0000256" key="2">
    <source>
        <dbReference type="SAM" id="MobiDB-lite"/>
    </source>
</evidence>
<dbReference type="PANTHER" id="PTHR33473:SF19">
    <property type="entry name" value="ATP-DEPENDENT CLP PROTEASE ADAPTER PROTEIN CLPS"/>
    <property type="match status" value="1"/>
</dbReference>
<proteinExistence type="inferred from homology"/>
<evidence type="ECO:0000313" key="5">
    <source>
        <dbReference type="Proteomes" id="UP000001508"/>
    </source>
</evidence>
<dbReference type="PANTHER" id="PTHR33473">
    <property type="entry name" value="ATP-DEPENDENT CLP PROTEASE ADAPTER PROTEIN CLPS1, CHLOROPLASTIC"/>
    <property type="match status" value="1"/>
</dbReference>
<dbReference type="RefSeq" id="WP_013164673.1">
    <property type="nucleotide sequence ID" value="NC_014216.1"/>
</dbReference>
<accession>D6Z0D0</accession>
<dbReference type="eggNOG" id="COG2127">
    <property type="taxonomic scope" value="Bacteria"/>
</dbReference>
<dbReference type="FunFam" id="3.30.1390.10:FF:000002">
    <property type="entry name" value="ATP-dependent Clp protease adapter protein ClpS"/>
    <property type="match status" value="1"/>
</dbReference>
<dbReference type="EMBL" id="CP001940">
    <property type="protein sequence ID" value="ADH87163.1"/>
    <property type="molecule type" value="Genomic_DNA"/>
</dbReference>
<dbReference type="Proteomes" id="UP000001508">
    <property type="component" value="Chromosome"/>
</dbReference>
<dbReference type="GO" id="GO:0008233">
    <property type="term" value="F:peptidase activity"/>
    <property type="evidence" value="ECO:0007669"/>
    <property type="project" value="UniProtKB-KW"/>
</dbReference>
<comment type="subunit">
    <text evidence="1">Binds to the N-terminal domain of the chaperone ClpA.</text>
</comment>
<sequence length="105" mass="12061">MSNMSQDQTGLDAVTREEQELRQPPRYKVLLHNDDYTTMDFVVTVLETVFKHDTDSAHRIMMSVHKEGVGVAGVYPRDVAETKSAMVHNLARKHEYPLKCSLERE</sequence>
<dbReference type="STRING" id="589865.DaAHT2_2499"/>
<comment type="function">
    <text evidence="1">Involved in the modulation of the specificity of the ClpAP-mediated ATP-dependent protein degradation.</text>
</comment>
<feature type="domain" description="Adaptor protein ClpS core" evidence="3">
    <location>
        <begin position="23"/>
        <end position="101"/>
    </location>
</feature>
<dbReference type="GO" id="GO:0006508">
    <property type="term" value="P:proteolysis"/>
    <property type="evidence" value="ECO:0007669"/>
    <property type="project" value="UniProtKB-UniRule"/>
</dbReference>
<feature type="region of interest" description="Disordered" evidence="2">
    <location>
        <begin position="1"/>
        <end position="25"/>
    </location>
</feature>
<dbReference type="InterPro" id="IPR014719">
    <property type="entry name" value="Ribosomal_bL12_C/ClpS-like"/>
</dbReference>
<evidence type="ECO:0000256" key="1">
    <source>
        <dbReference type="HAMAP-Rule" id="MF_00302"/>
    </source>
</evidence>
<reference evidence="5" key="1">
    <citation type="submission" date="2010-02" db="EMBL/GenBank/DDBJ databases">
        <title>Complete sequence of Desulfurivibrio alkaliphilus AHT2.</title>
        <authorList>
            <consortium name="US DOE Joint Genome Institute"/>
            <person name="Pitluck S."/>
            <person name="Chertkov O."/>
            <person name="Detter J.C."/>
            <person name="Han C."/>
            <person name="Tapia R."/>
            <person name="Larimer F."/>
            <person name="Land M."/>
            <person name="Hauser L."/>
            <person name="Kyrpides N."/>
            <person name="Mikhailova N."/>
            <person name="Sorokin D.Y."/>
            <person name="Muyzer G."/>
            <person name="Woyke T."/>
        </authorList>
    </citation>
    <scope>NUCLEOTIDE SEQUENCE [LARGE SCALE GENOMIC DNA]</scope>
    <source>
        <strain evidence="5">DSM 19089 / UNIQEM U267 / AHT2</strain>
    </source>
</reference>
<evidence type="ECO:0000259" key="3">
    <source>
        <dbReference type="Pfam" id="PF02617"/>
    </source>
</evidence>
<dbReference type="GO" id="GO:0030163">
    <property type="term" value="P:protein catabolic process"/>
    <property type="evidence" value="ECO:0007669"/>
    <property type="project" value="InterPro"/>
</dbReference>
<dbReference type="Pfam" id="PF02617">
    <property type="entry name" value="ClpS"/>
    <property type="match status" value="1"/>
</dbReference>
<keyword evidence="5" id="KW-1185">Reference proteome</keyword>
<feature type="compositionally biased region" description="Basic and acidic residues" evidence="2">
    <location>
        <begin position="14"/>
        <end position="23"/>
    </location>
</feature>
<dbReference type="SUPFAM" id="SSF54736">
    <property type="entry name" value="ClpS-like"/>
    <property type="match status" value="1"/>
</dbReference>
<organism evidence="4 5">
    <name type="scientific">Desulfurivibrio alkaliphilus (strain DSM 19089 / UNIQEM U267 / AHT2)</name>
    <dbReference type="NCBI Taxonomy" id="589865"/>
    <lineage>
        <taxon>Bacteria</taxon>
        <taxon>Pseudomonadati</taxon>
        <taxon>Thermodesulfobacteriota</taxon>
        <taxon>Desulfobulbia</taxon>
        <taxon>Desulfobulbales</taxon>
        <taxon>Desulfobulbaceae</taxon>
        <taxon>Desulfurivibrio</taxon>
    </lineage>
</organism>
<keyword evidence="4" id="KW-0378">Hydrolase</keyword>
<dbReference type="FunCoup" id="D6Z0D0">
    <property type="interactions" value="184"/>
</dbReference>
<dbReference type="Gene3D" id="3.30.1390.10">
    <property type="match status" value="1"/>
</dbReference>
<evidence type="ECO:0000313" key="4">
    <source>
        <dbReference type="EMBL" id="ADH87163.1"/>
    </source>
</evidence>
<gene>
    <name evidence="1" type="primary">clpS</name>
    <name evidence="4" type="ordered locus">DaAHT2_2499</name>
</gene>
<dbReference type="AlphaFoldDB" id="D6Z0D0"/>
<protein>
    <recommendedName>
        <fullName evidence="1">ATP-dependent Clp protease adapter protein ClpS</fullName>
    </recommendedName>
</protein>
<dbReference type="InParanoid" id="D6Z0D0"/>
<dbReference type="KEGG" id="dak:DaAHT2_2499"/>
<dbReference type="InterPro" id="IPR003769">
    <property type="entry name" value="ClpS_core"/>
</dbReference>
<dbReference type="HAMAP" id="MF_00302">
    <property type="entry name" value="ClpS"/>
    <property type="match status" value="1"/>
</dbReference>
<dbReference type="NCBIfam" id="NF000672">
    <property type="entry name" value="PRK00033.1-5"/>
    <property type="match status" value="1"/>
</dbReference>